<evidence type="ECO:0000259" key="1">
    <source>
        <dbReference type="SMART" id="SM01321"/>
    </source>
</evidence>
<dbReference type="SMART" id="SM01321">
    <property type="entry name" value="Y1_Tnp"/>
    <property type="match status" value="1"/>
</dbReference>
<dbReference type="Pfam" id="PF01797">
    <property type="entry name" value="Y1_Tnp"/>
    <property type="match status" value="1"/>
</dbReference>
<evidence type="ECO:0000313" key="3">
    <source>
        <dbReference type="Proteomes" id="UP000240010"/>
    </source>
</evidence>
<dbReference type="GO" id="GO:0006313">
    <property type="term" value="P:DNA transposition"/>
    <property type="evidence" value="ECO:0007669"/>
    <property type="project" value="InterPro"/>
</dbReference>
<dbReference type="AlphaFoldDB" id="A0A2S6HCM8"/>
<dbReference type="RefSeq" id="WP_104429072.1">
    <property type="nucleotide sequence ID" value="NZ_PTIZ01000006.1"/>
</dbReference>
<name>A0A2S6HCM8_9GAMM</name>
<dbReference type="NCBIfam" id="NF047646">
    <property type="entry name" value="REP_Tyr_transpos"/>
    <property type="match status" value="1"/>
</dbReference>
<organism evidence="2 3">
    <name type="scientific">Methylobacter tundripaludum</name>
    <dbReference type="NCBI Taxonomy" id="173365"/>
    <lineage>
        <taxon>Bacteria</taxon>
        <taxon>Pseudomonadati</taxon>
        <taxon>Pseudomonadota</taxon>
        <taxon>Gammaproteobacteria</taxon>
        <taxon>Methylococcales</taxon>
        <taxon>Methylococcaceae</taxon>
        <taxon>Methylobacter</taxon>
    </lineage>
</organism>
<dbReference type="SUPFAM" id="SSF143422">
    <property type="entry name" value="Transposase IS200-like"/>
    <property type="match status" value="1"/>
</dbReference>
<feature type="domain" description="Transposase IS200-like" evidence="1">
    <location>
        <begin position="8"/>
        <end position="133"/>
    </location>
</feature>
<dbReference type="GO" id="GO:0043565">
    <property type="term" value="F:sequence-specific DNA binding"/>
    <property type="evidence" value="ECO:0007669"/>
    <property type="project" value="TreeGrafter"/>
</dbReference>
<dbReference type="InterPro" id="IPR002686">
    <property type="entry name" value="Transposase_17"/>
</dbReference>
<reference evidence="2 3" key="1">
    <citation type="submission" date="2018-02" db="EMBL/GenBank/DDBJ databases">
        <title>Subsurface microbial communities from deep shales in Ohio and West Virginia, USA.</title>
        <authorList>
            <person name="Wrighton K."/>
        </authorList>
    </citation>
    <scope>NUCLEOTIDE SEQUENCE [LARGE SCALE GENOMIC DNA]</scope>
    <source>
        <strain evidence="2 3">OWC-DMM</strain>
    </source>
</reference>
<dbReference type="InterPro" id="IPR036515">
    <property type="entry name" value="Transposase_17_sf"/>
</dbReference>
<dbReference type="PANTHER" id="PTHR36966:SF1">
    <property type="entry name" value="REP-ASSOCIATED TYROSINE TRANSPOSASE"/>
    <property type="match status" value="1"/>
</dbReference>
<comment type="caution">
    <text evidence="2">The sequence shown here is derived from an EMBL/GenBank/DDBJ whole genome shotgun (WGS) entry which is preliminary data.</text>
</comment>
<dbReference type="EMBL" id="PTIZ01000006">
    <property type="protein sequence ID" value="PPK75186.1"/>
    <property type="molecule type" value="Genomic_DNA"/>
</dbReference>
<evidence type="ECO:0000313" key="2">
    <source>
        <dbReference type="EMBL" id="PPK75186.1"/>
    </source>
</evidence>
<gene>
    <name evidence="2" type="ORF">B0F87_10632</name>
</gene>
<protein>
    <submittedName>
        <fullName evidence="2">Putative transposase</fullName>
    </submittedName>
</protein>
<dbReference type="InterPro" id="IPR052715">
    <property type="entry name" value="RAYT_transposase"/>
</dbReference>
<sequence length="178" mass="21653">MHYRRVYIEGGRYFFTVVTEKRRKIFSEDDNVKRLRAAFKTVMQKRPFVIDAAVVLPDHLHFIWTLPEYDSDYSTRWRLIKSAFTKQYPDKFIVQNANRKKKKQQELWQHRGWEHCLRDERDFQQHIDYIHYNPVKHGLVKRATDWQHSSIHRYIKSGMLDKNWGEGAMDFADDIGYE</sequence>
<dbReference type="Gene3D" id="3.30.70.1290">
    <property type="entry name" value="Transposase IS200-like"/>
    <property type="match status" value="1"/>
</dbReference>
<accession>A0A2S6HCM8</accession>
<dbReference type="GO" id="GO:0004803">
    <property type="term" value="F:transposase activity"/>
    <property type="evidence" value="ECO:0007669"/>
    <property type="project" value="InterPro"/>
</dbReference>
<dbReference type="PANTHER" id="PTHR36966">
    <property type="entry name" value="REP-ASSOCIATED TYROSINE TRANSPOSASE"/>
    <property type="match status" value="1"/>
</dbReference>
<proteinExistence type="predicted"/>
<dbReference type="Proteomes" id="UP000240010">
    <property type="component" value="Unassembled WGS sequence"/>
</dbReference>